<proteinExistence type="predicted"/>
<organism evidence="1">
    <name type="scientific">Anopheles triannulatus</name>
    <dbReference type="NCBI Taxonomy" id="58253"/>
    <lineage>
        <taxon>Eukaryota</taxon>
        <taxon>Metazoa</taxon>
        <taxon>Ecdysozoa</taxon>
        <taxon>Arthropoda</taxon>
        <taxon>Hexapoda</taxon>
        <taxon>Insecta</taxon>
        <taxon>Pterygota</taxon>
        <taxon>Neoptera</taxon>
        <taxon>Endopterygota</taxon>
        <taxon>Diptera</taxon>
        <taxon>Nematocera</taxon>
        <taxon>Culicoidea</taxon>
        <taxon>Culicidae</taxon>
        <taxon>Anophelinae</taxon>
        <taxon>Anopheles</taxon>
    </lineage>
</organism>
<dbReference type="AlphaFoldDB" id="A0A2M4B1S7"/>
<reference evidence="1" key="1">
    <citation type="submission" date="2018-01" db="EMBL/GenBank/DDBJ databases">
        <title>An insight into the sialome of Amazonian anophelines.</title>
        <authorList>
            <person name="Ribeiro J.M."/>
            <person name="Scarpassa V."/>
            <person name="Calvo E."/>
        </authorList>
    </citation>
    <scope>NUCLEOTIDE SEQUENCE</scope>
    <source>
        <tissue evidence="1">Salivary glands</tissue>
    </source>
</reference>
<protein>
    <submittedName>
        <fullName evidence="1">Putative secreted protein</fullName>
    </submittedName>
</protein>
<sequence>MPALCLFCVFGGSATIYAPGGWVDNRQTPVGFALRQIASHVCRKRDTQRTTTTAAFYLFQMSAFCFGYWN</sequence>
<name>A0A2M4B1S7_9DIPT</name>
<evidence type="ECO:0000313" key="1">
    <source>
        <dbReference type="EMBL" id="MBW46980.1"/>
    </source>
</evidence>
<dbReference type="EMBL" id="GGFK01013659">
    <property type="protein sequence ID" value="MBW46980.1"/>
    <property type="molecule type" value="Transcribed_RNA"/>
</dbReference>
<accession>A0A2M4B1S7</accession>